<feature type="domain" description="Type 9 secretion system plug protein N-terminal" evidence="2">
    <location>
        <begin position="32"/>
        <end position="159"/>
    </location>
</feature>
<protein>
    <submittedName>
        <fullName evidence="3">DUF5103 domain-containing protein</fullName>
    </submittedName>
</protein>
<evidence type="ECO:0000313" key="4">
    <source>
        <dbReference type="Proteomes" id="UP000887043"/>
    </source>
</evidence>
<comment type="caution">
    <text evidence="3">The sequence shown here is derived from an EMBL/GenBank/DDBJ whole genome shotgun (WGS) entry which is preliminary data.</text>
</comment>
<dbReference type="AlphaFoldDB" id="A0AA37HWL9"/>
<evidence type="ECO:0000256" key="1">
    <source>
        <dbReference type="SAM" id="SignalP"/>
    </source>
</evidence>
<dbReference type="Gene3D" id="2.60.40.10">
    <property type="entry name" value="Immunoglobulins"/>
    <property type="match status" value="1"/>
</dbReference>
<accession>A0AA37HWL9</accession>
<dbReference type="InterPro" id="IPR031345">
    <property type="entry name" value="T9SS_Plug_N"/>
</dbReference>
<feature type="chain" id="PRO_5041326287" evidence="1">
    <location>
        <begin position="23"/>
        <end position="415"/>
    </location>
</feature>
<sequence length="415" mass="48411">MNHTLYSFLILTLTASPLSVLAQRHKIYSPNIATLQAVADDKWQNIPLIQLGTNQVMNFAFDDLTHEYHRYMYRIEHCEADWTTSNEIFTSDYIDGFTEDNLISNAEESLNTNIMYTHYSFQIPNSSCQIKISGNYKVTVYDENENKTPILSFCFMVYESKMGVDMDVTSRTDHDINGCHQQVNVEVKFNNLRVNDPTTQIKTIILQNGRWDNAVYNPIPQYIMNDGLKWIHNNALIFNGGNEYRKFEILDVNHTTMGIEDIGWDGKNYNAYLWTDEARPSYVYDETANGAFYIRNSDNNNNDIQSDYILTHFKLKSPKINGEVYLNGTWTRNEFSPEYKLEYNETNKMYEGKVMLKQGYYSYQYLVLRPDGTTDIVPSEGNFYQTRNNYQALIYFKGISDRTDRLVGHQEVQIK</sequence>
<evidence type="ECO:0000259" key="2">
    <source>
        <dbReference type="Pfam" id="PF17116"/>
    </source>
</evidence>
<evidence type="ECO:0000313" key="3">
    <source>
        <dbReference type="EMBL" id="GJG27019.1"/>
    </source>
</evidence>
<reference evidence="3" key="1">
    <citation type="submission" date="2021-08" db="EMBL/GenBank/DDBJ databases">
        <title>Prevotella lacticifex sp. nov., isolated from rumen of cow.</title>
        <authorList>
            <person name="Shinkai T."/>
            <person name="Ikeyama N."/>
            <person name="Kumagai M."/>
            <person name="Ohmori H."/>
            <person name="Sakamoto M."/>
            <person name="Ohkuma M."/>
            <person name="Mitsumori M."/>
        </authorList>
    </citation>
    <scope>NUCLEOTIDE SEQUENCE</scope>
    <source>
        <strain evidence="3">DSM 11371</strain>
    </source>
</reference>
<name>A0AA37HWL9_SEGBR</name>
<dbReference type="RefSeq" id="WP_006282443.1">
    <property type="nucleotide sequence ID" value="NZ_BPTR01000001.1"/>
</dbReference>
<dbReference type="Proteomes" id="UP000887043">
    <property type="component" value="Unassembled WGS sequence"/>
</dbReference>
<keyword evidence="1" id="KW-0732">Signal</keyword>
<proteinExistence type="predicted"/>
<gene>
    <name evidence="3" type="ORF">PRRU23_07190</name>
</gene>
<dbReference type="Pfam" id="PF17116">
    <property type="entry name" value="T9SS_plug_1st"/>
    <property type="match status" value="1"/>
</dbReference>
<feature type="signal peptide" evidence="1">
    <location>
        <begin position="1"/>
        <end position="22"/>
    </location>
</feature>
<organism evidence="3 4">
    <name type="scientific">Segatella bryantii</name>
    <name type="common">Prevotella bryantii</name>
    <dbReference type="NCBI Taxonomy" id="77095"/>
    <lineage>
        <taxon>Bacteria</taxon>
        <taxon>Pseudomonadati</taxon>
        <taxon>Bacteroidota</taxon>
        <taxon>Bacteroidia</taxon>
        <taxon>Bacteroidales</taxon>
        <taxon>Prevotellaceae</taxon>
        <taxon>Segatella</taxon>
    </lineage>
</organism>
<dbReference type="InterPro" id="IPR013783">
    <property type="entry name" value="Ig-like_fold"/>
</dbReference>
<dbReference type="EMBL" id="BPTR01000001">
    <property type="protein sequence ID" value="GJG27019.1"/>
    <property type="molecule type" value="Genomic_DNA"/>
</dbReference>